<evidence type="ECO:0000259" key="3">
    <source>
        <dbReference type="PROSITE" id="PS51736"/>
    </source>
</evidence>
<dbReference type="Proteomes" id="UP000319824">
    <property type="component" value="Unassembled WGS sequence"/>
</dbReference>
<dbReference type="SUPFAM" id="SSF53041">
    <property type="entry name" value="Resolvase-like"/>
    <property type="match status" value="1"/>
</dbReference>
<name>A0A559TDY4_9HYPH</name>
<dbReference type="PANTHER" id="PTHR30461">
    <property type="entry name" value="DNA-INVERTASE FROM LAMBDOID PROPHAGE"/>
    <property type="match status" value="1"/>
</dbReference>
<reference evidence="4 5" key="1">
    <citation type="submission" date="2019-06" db="EMBL/GenBank/DDBJ databases">
        <title>Pac Bio to generate improved reference genome sequences for organisms with transposon mutant libraries (support for FEBA project).</title>
        <authorList>
            <person name="Blow M."/>
        </authorList>
    </citation>
    <scope>NUCLEOTIDE SEQUENCE [LARGE SCALE GENOMIC DNA]</scope>
    <source>
        <strain evidence="4 5">USDA 1844</strain>
    </source>
</reference>
<organism evidence="4 5">
    <name type="scientific">Rhizobium mongolense USDA 1844</name>
    <dbReference type="NCBI Taxonomy" id="1079460"/>
    <lineage>
        <taxon>Bacteria</taxon>
        <taxon>Pseudomonadati</taxon>
        <taxon>Pseudomonadota</taxon>
        <taxon>Alphaproteobacteria</taxon>
        <taxon>Hyphomicrobiales</taxon>
        <taxon>Rhizobiaceae</taxon>
        <taxon>Rhizobium/Agrobacterium group</taxon>
        <taxon>Rhizobium</taxon>
    </lineage>
</organism>
<dbReference type="RefSeq" id="WP_028740075.1">
    <property type="nucleotide sequence ID" value="NZ_ATTQ01000019.1"/>
</dbReference>
<comment type="caution">
    <text evidence="4">The sequence shown here is derived from an EMBL/GenBank/DDBJ whole genome shotgun (WGS) entry which is preliminary data.</text>
</comment>
<dbReference type="PANTHER" id="PTHR30461:SF2">
    <property type="entry name" value="SERINE RECOMBINASE PINE-RELATED"/>
    <property type="match status" value="1"/>
</dbReference>
<dbReference type="InterPro" id="IPR006119">
    <property type="entry name" value="Resolv_N"/>
</dbReference>
<proteinExistence type="predicted"/>
<dbReference type="InterPro" id="IPR050639">
    <property type="entry name" value="SSR_resolvase"/>
</dbReference>
<keyword evidence="2" id="KW-0233">DNA recombination</keyword>
<dbReference type="EMBL" id="VISO01000002">
    <property type="protein sequence ID" value="TVZ72818.1"/>
    <property type="molecule type" value="Genomic_DNA"/>
</dbReference>
<keyword evidence="1" id="KW-0238">DNA-binding</keyword>
<dbReference type="AlphaFoldDB" id="A0A559TDY4"/>
<dbReference type="InterPro" id="IPR036162">
    <property type="entry name" value="Resolvase-like_N_sf"/>
</dbReference>
<feature type="domain" description="Resolvase/invertase-type recombinase catalytic" evidence="3">
    <location>
        <begin position="5"/>
        <end position="139"/>
    </location>
</feature>
<sequence>MQPTSYVAYYRVSTQMQGQSGLGLEAQRAAVAGFTRGNPIVAEFTEVESGKRDDRPQLRLALNAAEQAGATLVIAKLDRLSRDVHFISGLLKQNVPIKACDMPNADNFQFHIMAAVAEKEREMISKRTKEAIAAKRERGDAWGTNAVRAEQAQAHAETMRGFVQCLNAGGITTPAAIAKELNQRGYETIKGGKWHSNQVTRLLERLAEKECSTQSSLRLP</sequence>
<evidence type="ECO:0000256" key="1">
    <source>
        <dbReference type="ARBA" id="ARBA00023125"/>
    </source>
</evidence>
<dbReference type="Gene3D" id="3.40.50.1390">
    <property type="entry name" value="Resolvase, N-terminal catalytic domain"/>
    <property type="match status" value="1"/>
</dbReference>
<dbReference type="GO" id="GO:0000150">
    <property type="term" value="F:DNA strand exchange activity"/>
    <property type="evidence" value="ECO:0007669"/>
    <property type="project" value="InterPro"/>
</dbReference>
<dbReference type="GO" id="GO:0003677">
    <property type="term" value="F:DNA binding"/>
    <property type="evidence" value="ECO:0007669"/>
    <property type="project" value="UniProtKB-KW"/>
</dbReference>
<dbReference type="CDD" id="cd00338">
    <property type="entry name" value="Ser_Recombinase"/>
    <property type="match status" value="1"/>
</dbReference>
<protein>
    <submittedName>
        <fullName evidence="4">DNA invertase Pin-like site-specific DNA recombinase</fullName>
    </submittedName>
</protein>
<evidence type="ECO:0000313" key="4">
    <source>
        <dbReference type="EMBL" id="TVZ72818.1"/>
    </source>
</evidence>
<dbReference type="SMART" id="SM00857">
    <property type="entry name" value="Resolvase"/>
    <property type="match status" value="1"/>
</dbReference>
<evidence type="ECO:0000313" key="5">
    <source>
        <dbReference type="Proteomes" id="UP000319824"/>
    </source>
</evidence>
<dbReference type="Pfam" id="PF00239">
    <property type="entry name" value="Resolvase"/>
    <property type="match status" value="1"/>
</dbReference>
<gene>
    <name evidence="4" type="ORF">BCL32_1005</name>
</gene>
<dbReference type="PROSITE" id="PS51736">
    <property type="entry name" value="RECOMBINASES_3"/>
    <property type="match status" value="1"/>
</dbReference>
<evidence type="ECO:0000256" key="2">
    <source>
        <dbReference type="ARBA" id="ARBA00023172"/>
    </source>
</evidence>
<accession>A0A559TDY4</accession>